<proteinExistence type="predicted"/>
<evidence type="ECO:0000313" key="4">
    <source>
        <dbReference type="Proteomes" id="UP000075920"/>
    </source>
</evidence>
<feature type="transmembrane region" description="Helical" evidence="2">
    <location>
        <begin position="118"/>
        <end position="144"/>
    </location>
</feature>
<dbReference type="Pfam" id="PF15018">
    <property type="entry name" value="InaF-motif"/>
    <property type="match status" value="2"/>
</dbReference>
<feature type="transmembrane region" description="Helical" evidence="2">
    <location>
        <begin position="34"/>
        <end position="60"/>
    </location>
</feature>
<feature type="compositionally biased region" description="Polar residues" evidence="1">
    <location>
        <begin position="256"/>
        <end position="274"/>
    </location>
</feature>
<evidence type="ECO:0000256" key="1">
    <source>
        <dbReference type="SAM" id="MobiDB-lite"/>
    </source>
</evidence>
<organism evidence="3 4">
    <name type="scientific">Anopheles minimus</name>
    <dbReference type="NCBI Taxonomy" id="112268"/>
    <lineage>
        <taxon>Eukaryota</taxon>
        <taxon>Metazoa</taxon>
        <taxon>Ecdysozoa</taxon>
        <taxon>Arthropoda</taxon>
        <taxon>Hexapoda</taxon>
        <taxon>Insecta</taxon>
        <taxon>Pterygota</taxon>
        <taxon>Neoptera</taxon>
        <taxon>Endopterygota</taxon>
        <taxon>Diptera</taxon>
        <taxon>Nematocera</taxon>
        <taxon>Culicoidea</taxon>
        <taxon>Culicidae</taxon>
        <taxon>Anophelinae</taxon>
        <taxon>Anopheles</taxon>
    </lineage>
</organism>
<keyword evidence="2" id="KW-0812">Transmembrane</keyword>
<reference evidence="3" key="2">
    <citation type="submission" date="2020-05" db="UniProtKB">
        <authorList>
            <consortium name="EnsemblMetazoa"/>
        </authorList>
    </citation>
    <scope>IDENTIFICATION</scope>
    <source>
        <strain evidence="3">MINIMUS1</strain>
    </source>
</reference>
<accession>A0A182W407</accession>
<dbReference type="PANTHER" id="PTHR34929">
    <property type="entry name" value="ZGC:153157"/>
    <property type="match status" value="1"/>
</dbReference>
<feature type="compositionally biased region" description="Acidic residues" evidence="1">
    <location>
        <begin position="284"/>
        <end position="293"/>
    </location>
</feature>
<reference evidence="4" key="1">
    <citation type="submission" date="2013-03" db="EMBL/GenBank/DDBJ databases">
        <title>The Genome Sequence of Anopheles minimus MINIMUS1.</title>
        <authorList>
            <consortium name="The Broad Institute Genomics Platform"/>
            <person name="Neafsey D.E."/>
            <person name="Walton C."/>
            <person name="Walker B."/>
            <person name="Young S.K."/>
            <person name="Zeng Q."/>
            <person name="Gargeya S."/>
            <person name="Fitzgerald M."/>
            <person name="Haas B."/>
            <person name="Abouelleil A."/>
            <person name="Allen A.W."/>
            <person name="Alvarado L."/>
            <person name="Arachchi H.M."/>
            <person name="Berlin A.M."/>
            <person name="Chapman S.B."/>
            <person name="Gainer-Dewar J."/>
            <person name="Goldberg J."/>
            <person name="Griggs A."/>
            <person name="Gujja S."/>
            <person name="Hansen M."/>
            <person name="Howarth C."/>
            <person name="Imamovic A."/>
            <person name="Ireland A."/>
            <person name="Larimer J."/>
            <person name="McCowan C."/>
            <person name="Murphy C."/>
            <person name="Pearson M."/>
            <person name="Poon T.W."/>
            <person name="Priest M."/>
            <person name="Roberts A."/>
            <person name="Saif S."/>
            <person name="Shea T."/>
            <person name="Sisk P."/>
            <person name="Sykes S."/>
            <person name="Wortman J."/>
            <person name="Nusbaum C."/>
            <person name="Birren B."/>
        </authorList>
    </citation>
    <scope>NUCLEOTIDE SEQUENCE [LARGE SCALE GENOMIC DNA]</scope>
    <source>
        <strain evidence="4">MINIMUS1</strain>
    </source>
</reference>
<keyword evidence="4" id="KW-1185">Reference proteome</keyword>
<evidence type="ECO:0000256" key="2">
    <source>
        <dbReference type="SAM" id="Phobius"/>
    </source>
</evidence>
<dbReference type="VEuPathDB" id="VectorBase:AMIN005068"/>
<feature type="compositionally biased region" description="Polar residues" evidence="1">
    <location>
        <begin position="294"/>
        <end position="308"/>
    </location>
</feature>
<name>A0A182W407_9DIPT</name>
<feature type="region of interest" description="Disordered" evidence="1">
    <location>
        <begin position="251"/>
        <end position="317"/>
    </location>
</feature>
<keyword evidence="2" id="KW-0472">Membrane</keyword>
<keyword evidence="2" id="KW-1133">Transmembrane helix</keyword>
<dbReference type="AlphaFoldDB" id="A0A182W407"/>
<dbReference type="EnsemblMetazoa" id="AMIN005068-RA">
    <property type="protein sequence ID" value="AMIN005068-PA"/>
    <property type="gene ID" value="AMIN005068"/>
</dbReference>
<protein>
    <submittedName>
        <fullName evidence="3">Uncharacterized protein</fullName>
    </submittedName>
</protein>
<dbReference type="PANTHER" id="PTHR34929:SF1">
    <property type="entry name" value="INAF MOTIF CONTAINING 2"/>
    <property type="match status" value="1"/>
</dbReference>
<dbReference type="Proteomes" id="UP000075920">
    <property type="component" value="Unassembled WGS sequence"/>
</dbReference>
<evidence type="ECO:0000313" key="3">
    <source>
        <dbReference type="EnsemblMetazoa" id="AMIN005068-PA"/>
    </source>
</evidence>
<sequence length="317" mass="36543">MDNGDNRAAEPLYARDAETADGGVFAKKKEDPKWVRVIVVCIYLFTVSFAALLLSMYYIFFWNPKIEPYEDDSPERLTGSFKAGKILLTMSYTAEEKIKLAGEDSKDRLYEAKQNQKAIRILTVAAYVLCVSLVAIMLSLYYIFFWDPSTNPMQQKTQTIGWCRDGTRCSRYTLIIPDHLAIRLANRSEVPANRFFHSFYQHLVQDRIVKIRKEVHISESTNLTRLIELYHQQQQQYKQRRPEKLSRKHALLRGSDGNNPGQPSYQAQSEQQGPVSDGPRLNTDEDDGSDDYEQSGNYELYSNHTTIQLDADETEQQ</sequence>
<dbReference type="InterPro" id="IPR029162">
    <property type="entry name" value="InaF-motif"/>
</dbReference>